<organism evidence="2 3">
    <name type="scientific">Melanomma pulvis-pyrius CBS 109.77</name>
    <dbReference type="NCBI Taxonomy" id="1314802"/>
    <lineage>
        <taxon>Eukaryota</taxon>
        <taxon>Fungi</taxon>
        <taxon>Dikarya</taxon>
        <taxon>Ascomycota</taxon>
        <taxon>Pezizomycotina</taxon>
        <taxon>Dothideomycetes</taxon>
        <taxon>Pleosporomycetidae</taxon>
        <taxon>Pleosporales</taxon>
        <taxon>Melanommataceae</taxon>
        <taxon>Melanomma</taxon>
    </lineage>
</organism>
<feature type="compositionally biased region" description="Acidic residues" evidence="1">
    <location>
        <begin position="162"/>
        <end position="171"/>
    </location>
</feature>
<protein>
    <submittedName>
        <fullName evidence="2">Uncharacterized protein</fullName>
    </submittedName>
</protein>
<accession>A0A6A6X5Q5</accession>
<feature type="compositionally biased region" description="Polar residues" evidence="1">
    <location>
        <begin position="133"/>
        <end position="150"/>
    </location>
</feature>
<evidence type="ECO:0000313" key="3">
    <source>
        <dbReference type="Proteomes" id="UP000799757"/>
    </source>
</evidence>
<feature type="compositionally biased region" description="Basic and acidic residues" evidence="1">
    <location>
        <begin position="151"/>
        <end position="161"/>
    </location>
</feature>
<feature type="compositionally biased region" description="Polar residues" evidence="1">
    <location>
        <begin position="1"/>
        <end position="60"/>
    </location>
</feature>
<name>A0A6A6X5Q5_9PLEO</name>
<dbReference type="Proteomes" id="UP000799757">
    <property type="component" value="Unassembled WGS sequence"/>
</dbReference>
<feature type="region of interest" description="Disordered" evidence="1">
    <location>
        <begin position="1"/>
        <end position="219"/>
    </location>
</feature>
<dbReference type="AlphaFoldDB" id="A0A6A6X5Q5"/>
<dbReference type="EMBL" id="MU002018">
    <property type="protein sequence ID" value="KAF2791455.1"/>
    <property type="molecule type" value="Genomic_DNA"/>
</dbReference>
<proteinExistence type="predicted"/>
<reference evidence="2" key="1">
    <citation type="journal article" date="2020" name="Stud. Mycol.">
        <title>101 Dothideomycetes genomes: a test case for predicting lifestyles and emergence of pathogens.</title>
        <authorList>
            <person name="Haridas S."/>
            <person name="Albert R."/>
            <person name="Binder M."/>
            <person name="Bloem J."/>
            <person name="Labutti K."/>
            <person name="Salamov A."/>
            <person name="Andreopoulos B."/>
            <person name="Baker S."/>
            <person name="Barry K."/>
            <person name="Bills G."/>
            <person name="Bluhm B."/>
            <person name="Cannon C."/>
            <person name="Castanera R."/>
            <person name="Culley D."/>
            <person name="Daum C."/>
            <person name="Ezra D."/>
            <person name="Gonzalez J."/>
            <person name="Henrissat B."/>
            <person name="Kuo A."/>
            <person name="Liang C."/>
            <person name="Lipzen A."/>
            <person name="Lutzoni F."/>
            <person name="Magnuson J."/>
            <person name="Mondo S."/>
            <person name="Nolan M."/>
            <person name="Ohm R."/>
            <person name="Pangilinan J."/>
            <person name="Park H.-J."/>
            <person name="Ramirez L."/>
            <person name="Alfaro M."/>
            <person name="Sun H."/>
            <person name="Tritt A."/>
            <person name="Yoshinaga Y."/>
            <person name="Zwiers L.-H."/>
            <person name="Turgeon B."/>
            <person name="Goodwin S."/>
            <person name="Spatafora J."/>
            <person name="Crous P."/>
            <person name="Grigoriev I."/>
        </authorList>
    </citation>
    <scope>NUCLEOTIDE SEQUENCE</scope>
    <source>
        <strain evidence="2">CBS 109.77</strain>
    </source>
</reference>
<feature type="compositionally biased region" description="Polar residues" evidence="1">
    <location>
        <begin position="198"/>
        <end position="209"/>
    </location>
</feature>
<evidence type="ECO:0000256" key="1">
    <source>
        <dbReference type="SAM" id="MobiDB-lite"/>
    </source>
</evidence>
<sequence>MTKPSAPTSTEPGKVASASNSKPMSDSKTSTPLSSRPTQLTAHSLPSSNAPSRKQPSSSSRHGHQKGPSPRDGGAKSPSATPSHAGHGRPRVRSSTSTEHQEASYGYHNAQNNVPTDEPLVENPNARAFLDSFRSSGTGYDTRQTPTSRAYESEFGRLERPTEEEDDDEDDKSAPEPAPAKEEASHPSEGAAQHQVDETSGSPLNTASEISAPEDTFVPHDPYRTDAVQVTLHPEPAAMFVTVHLSLVLSFDHPHAASSDEKSVQAMKDAIWEKVKVEMKEMMGPALEKDCKDVMRYYEERY</sequence>
<evidence type="ECO:0000313" key="2">
    <source>
        <dbReference type="EMBL" id="KAF2791455.1"/>
    </source>
</evidence>
<gene>
    <name evidence="2" type="ORF">K505DRAFT_339544</name>
</gene>
<keyword evidence="3" id="KW-1185">Reference proteome</keyword>